<protein>
    <recommendedName>
        <fullName evidence="4">Prepilin-type N-terminal cleavage/methylation domain-containing protein</fullName>
    </recommendedName>
</protein>
<evidence type="ECO:0000313" key="2">
    <source>
        <dbReference type="EMBL" id="CAD0009691.1"/>
    </source>
</evidence>
<evidence type="ECO:0008006" key="4">
    <source>
        <dbReference type="Google" id="ProtNLM"/>
    </source>
</evidence>
<feature type="transmembrane region" description="Helical" evidence="1">
    <location>
        <begin position="12"/>
        <end position="33"/>
    </location>
</feature>
<gene>
    <name evidence="2" type="ORF">FLAT13_05063</name>
</gene>
<evidence type="ECO:0000256" key="1">
    <source>
        <dbReference type="SAM" id="Phobius"/>
    </source>
</evidence>
<dbReference type="EMBL" id="CAIJDP010000097">
    <property type="protein sequence ID" value="CAD0009691.1"/>
    <property type="molecule type" value="Genomic_DNA"/>
</dbReference>
<proteinExistence type="predicted"/>
<dbReference type="Proteomes" id="UP000530060">
    <property type="component" value="Unassembled WGS sequence"/>
</dbReference>
<dbReference type="RefSeq" id="WP_180910950.1">
    <property type="nucleotide sequence ID" value="NZ_CAIJDP010000097.1"/>
</dbReference>
<keyword evidence="1" id="KW-0472">Membrane</keyword>
<keyword evidence="3" id="KW-1185">Reference proteome</keyword>
<organism evidence="2 3">
    <name type="scientific">Flavobacterium salmonis</name>
    <dbReference type="NCBI Taxonomy" id="2654844"/>
    <lineage>
        <taxon>Bacteria</taxon>
        <taxon>Pseudomonadati</taxon>
        <taxon>Bacteroidota</taxon>
        <taxon>Flavobacteriia</taxon>
        <taxon>Flavobacteriales</taxon>
        <taxon>Flavobacteriaceae</taxon>
        <taxon>Flavobacterium</taxon>
    </lineage>
</organism>
<name>A0A6V6ZD10_9FLAO</name>
<sequence>MAVLKKIKSATLIEALVATVLIVIIFVIASMVLNNLVLNTFSKNTHPIENRINELEYEIQNNLIKIPYQESYKGWEIIVEPAKSEAISSQKIINISAVNNISKKEILKQQILWLQEN</sequence>
<evidence type="ECO:0000313" key="3">
    <source>
        <dbReference type="Proteomes" id="UP000530060"/>
    </source>
</evidence>
<comment type="caution">
    <text evidence="2">The sequence shown here is derived from an EMBL/GenBank/DDBJ whole genome shotgun (WGS) entry which is preliminary data.</text>
</comment>
<keyword evidence="1" id="KW-0812">Transmembrane</keyword>
<accession>A0A6V6ZD10</accession>
<keyword evidence="1" id="KW-1133">Transmembrane helix</keyword>
<dbReference type="AlphaFoldDB" id="A0A6V6ZD10"/>
<reference evidence="2 3" key="1">
    <citation type="submission" date="2020-06" db="EMBL/GenBank/DDBJ databases">
        <authorList>
            <person name="Criscuolo A."/>
        </authorList>
    </citation>
    <scope>NUCLEOTIDE SEQUENCE [LARGE SCALE GENOMIC DNA]</scope>
    <source>
        <strain evidence="3">CIP 111411</strain>
    </source>
</reference>